<sequence length="959" mass="108411">MEVDLNKVLAAIDILYDDHPNPNPTAQREQLHKASEWLGNLQKMPQAWKLADQILHLKRDERSCFFASQTLRTKIQFYFGELPADSHCSFRSSMLQHLSFINDQTNQGIATQLCVAVADMTLLMASWEDPFGDLVRDFGLEGTRTNLIPLLEVLIALPEELNSRQLKLGQKRREHMDAYCKAQVPHLIQLLHRVISTDTLRPQHEIRVLRCLSSWFNLHCQDWAQLTNTCLMSYMLSVVANPRMPPRQHEIATDCVCSAMIMLEEVQLPQLSSVLFASVLQLEEPFHMAVALEDLMAVTNYARMFAELGETLVGVIVMHQPTDKATEQVLNLMLMCVGHHEWEVAEITFNFWYKLSEVLYRKNCDVVNTLFIPYVERLFEALYRHCQIDVDHLGVLQETDDFYEFRDRVQELIKDVVFICRSKVCFEQMGNILRSPDTQKSWHLIEAALFIMQSVAKNLVPEEENQVVNEVMSWILTQQPPPVAPAAAPEPAASAAVAAAGGGSVHVQVALTSLLLMAELNEWLSYHPQLLPNVLTFCTQRLHDPALATIAARALDCVCNSCYSHIGPHFDGLMHIVGSLDSITVSNSAVVGLLKGVTNILNKFPNATIKHHMFKLCGLQVEKLNKLLEKPEIRQSERGSPQDPIVWLDRLSAIFRHVNPTVATGEDHPCGDVVMKVWPTINGIMQQFSGDVRVMEHCCRCLRFAVRCVHKDTAPMLSPLVSTIVKLYSESGYSCFVYLGSILVDEYGTEAGCVGGLISMLEAFTPKTFSLLTQAEGFKNYPDTVDDWFRLCTRFLQRCPLPFLQCPVMNTIVECGLQACLLDHKEANAAVLKFFQDLLMCGLKSYDVETKGARTELIVTIMNVHSQTLINNLITGVVYVLPPYMHHEVAETLYQLGLFDRPQLREKLHQKLQSLPRTNSMGSVAVTDEQVQDLHSIITTATRVKDITRAIVEFSRYYT</sequence>
<reference evidence="3" key="1">
    <citation type="submission" date="2017-11" db="EMBL/GenBank/DDBJ databases">
        <title>The sensing device of the deep-sea amphipod.</title>
        <authorList>
            <person name="Kobayashi H."/>
            <person name="Nagahama T."/>
            <person name="Arai W."/>
            <person name="Sasagawa Y."/>
            <person name="Umeda M."/>
            <person name="Hayashi T."/>
            <person name="Nikaido I."/>
            <person name="Watanabe H."/>
            <person name="Oguri K."/>
            <person name="Kitazato H."/>
            <person name="Fujioka K."/>
            <person name="Kido Y."/>
            <person name="Takami H."/>
        </authorList>
    </citation>
    <scope>NUCLEOTIDE SEQUENCE</scope>
    <source>
        <tissue evidence="3">Whole body</tissue>
    </source>
</reference>
<dbReference type="GO" id="GO:0031267">
    <property type="term" value="F:small GTPase binding"/>
    <property type="evidence" value="ECO:0007669"/>
    <property type="project" value="InterPro"/>
</dbReference>
<dbReference type="Pfam" id="PF03810">
    <property type="entry name" value="IBN_N"/>
    <property type="match status" value="1"/>
</dbReference>
<dbReference type="Pfam" id="PF24140">
    <property type="entry name" value="TPR_TNPO3_IPO13_3rd"/>
    <property type="match status" value="1"/>
</dbReference>
<dbReference type="InterPro" id="IPR011989">
    <property type="entry name" value="ARM-like"/>
</dbReference>
<dbReference type="EMBL" id="IACT01002479">
    <property type="protein sequence ID" value="LAC21754.1"/>
    <property type="molecule type" value="mRNA"/>
</dbReference>
<dbReference type="GO" id="GO:0005737">
    <property type="term" value="C:cytoplasm"/>
    <property type="evidence" value="ECO:0007669"/>
    <property type="project" value="TreeGrafter"/>
</dbReference>
<dbReference type="InterPro" id="IPR051345">
    <property type="entry name" value="Importin_beta-like_NTR"/>
</dbReference>
<dbReference type="InterPro" id="IPR058537">
    <property type="entry name" value="TPR_TNPO3_IPO13_4th"/>
</dbReference>
<reference evidence="2" key="2">
    <citation type="journal article" date="2018" name="Biosci. Biotechnol. Biochem.">
        <title>Polysaccharide hydrolase of the hadal zone amphipods Hirondellea gigas.</title>
        <authorList>
            <person name="Kobayashi H."/>
            <person name="Nagahama T."/>
            <person name="Arai W."/>
            <person name="Sasagawa Y."/>
            <person name="Umeda M."/>
            <person name="Hayashi T."/>
            <person name="Nikaido I."/>
            <person name="Watanabe H."/>
            <person name="Oguri K."/>
            <person name="Kitazato H."/>
            <person name="Fujioka K."/>
            <person name="Kido Y."/>
            <person name="Takami H."/>
        </authorList>
    </citation>
    <scope>NUCLEOTIDE SEQUENCE</scope>
    <source>
        <tissue evidence="2">Whole body</tissue>
    </source>
</reference>
<feature type="domain" description="Importin N-terminal" evidence="1">
    <location>
        <begin position="34"/>
        <end position="98"/>
    </location>
</feature>
<dbReference type="InterPro" id="IPR057942">
    <property type="entry name" value="TPR_TNPO3_IPO13_3rd"/>
</dbReference>
<dbReference type="PANTHER" id="PTHR12363">
    <property type="entry name" value="TRANSPORTIN 3 AND IMPORTIN 13"/>
    <property type="match status" value="1"/>
</dbReference>
<evidence type="ECO:0000313" key="3">
    <source>
        <dbReference type="EMBL" id="LAC21754.1"/>
    </source>
</evidence>
<accession>A0A2P2I2C8</accession>
<dbReference type="InterPro" id="IPR016024">
    <property type="entry name" value="ARM-type_fold"/>
</dbReference>
<protein>
    <submittedName>
        <fullName evidence="2">Transportin-3-like</fullName>
    </submittedName>
</protein>
<organism evidence="2">
    <name type="scientific">Hirondellea gigas</name>
    <dbReference type="NCBI Taxonomy" id="1518452"/>
    <lineage>
        <taxon>Eukaryota</taxon>
        <taxon>Metazoa</taxon>
        <taxon>Ecdysozoa</taxon>
        <taxon>Arthropoda</taxon>
        <taxon>Crustacea</taxon>
        <taxon>Multicrustacea</taxon>
        <taxon>Malacostraca</taxon>
        <taxon>Eumalacostraca</taxon>
        <taxon>Peracarida</taxon>
        <taxon>Amphipoda</taxon>
        <taxon>Amphilochidea</taxon>
        <taxon>Lysianassida</taxon>
        <taxon>Lysianassidira</taxon>
        <taxon>Lysianassoidea</taxon>
        <taxon>Lysianassidae</taxon>
        <taxon>Hirondellea</taxon>
    </lineage>
</organism>
<dbReference type="Pfam" id="PF24138">
    <property type="entry name" value="TPR_TNPO3_IPO13_2nd"/>
    <property type="match status" value="1"/>
</dbReference>
<dbReference type="AlphaFoldDB" id="A0A2P2I2C8"/>
<dbReference type="InterPro" id="IPR001494">
    <property type="entry name" value="Importin-beta_N"/>
</dbReference>
<dbReference type="SUPFAM" id="SSF48371">
    <property type="entry name" value="ARM repeat"/>
    <property type="match status" value="1"/>
</dbReference>
<evidence type="ECO:0000313" key="2">
    <source>
        <dbReference type="EMBL" id="LAB68184.1"/>
    </source>
</evidence>
<dbReference type="EMBL" id="IACF01002534">
    <property type="protein sequence ID" value="LAB68184.1"/>
    <property type="molecule type" value="mRNA"/>
</dbReference>
<dbReference type="PANTHER" id="PTHR12363:SF42">
    <property type="entry name" value="TRANSPORTIN-3"/>
    <property type="match status" value="1"/>
</dbReference>
<evidence type="ECO:0000259" key="1">
    <source>
        <dbReference type="Pfam" id="PF03810"/>
    </source>
</evidence>
<dbReference type="GO" id="GO:0006606">
    <property type="term" value="P:protein import into nucleus"/>
    <property type="evidence" value="ECO:0007669"/>
    <property type="project" value="TreeGrafter"/>
</dbReference>
<dbReference type="Pfam" id="PF24139">
    <property type="entry name" value="TPR_TNPO3_IPO13_4th"/>
    <property type="match status" value="1"/>
</dbReference>
<name>A0A2P2I2C8_9CRUS</name>
<proteinExistence type="evidence at transcript level"/>
<dbReference type="Gene3D" id="1.25.10.10">
    <property type="entry name" value="Leucine-rich Repeat Variant"/>
    <property type="match status" value="1"/>
</dbReference>
<dbReference type="InterPro" id="IPR057941">
    <property type="entry name" value="TPR_TNPO3_IPO13_2nd"/>
</dbReference>